<proteinExistence type="predicted"/>
<name>A0ACC1P0K3_9PEZI</name>
<accession>A0ACC1P0K3</accession>
<reference evidence="1" key="1">
    <citation type="submission" date="2022-10" db="EMBL/GenBank/DDBJ databases">
        <title>Genome Sequence of Xylaria curta.</title>
        <authorList>
            <person name="Buettner E."/>
        </authorList>
    </citation>
    <scope>NUCLEOTIDE SEQUENCE</scope>
    <source>
        <strain evidence="1">Babe10</strain>
    </source>
</reference>
<protein>
    <submittedName>
        <fullName evidence="1">Uncharacterized protein</fullName>
    </submittedName>
</protein>
<comment type="caution">
    <text evidence="1">The sequence shown here is derived from an EMBL/GenBank/DDBJ whole genome shotgun (WGS) entry which is preliminary data.</text>
</comment>
<dbReference type="EMBL" id="JAPDGR010001143">
    <property type="protein sequence ID" value="KAJ2985210.1"/>
    <property type="molecule type" value="Genomic_DNA"/>
</dbReference>
<evidence type="ECO:0000313" key="1">
    <source>
        <dbReference type="EMBL" id="KAJ2985210.1"/>
    </source>
</evidence>
<gene>
    <name evidence="1" type="ORF">NUW58_g5655</name>
</gene>
<sequence>MDCTFEAEKLFGPAVAECRRVFDFTLFFEELFFRLLPSILFLVTAISRIAVLVNEPPRVRSGLLYYAKLAVAGLFFSLELALLILAGVGPQSRTSITIATSALCFVASLALLVLSLFEHARSVRSSDVLGFYLIVTPLLRAAMVRTYWNLDGFHAVASLSLTSLLVQLGMLALESCSKRRWLADTAYKGAPEEWANFLSRSLLAWVNSLFLKGYRHELTGFDLRIIDNSLRTIEVEPKFDRLLATKKFRQYGLIELTFQSLGFYALAPVLPRLALSAFTFAQPFLASSLIGFLEGDPNSSDNHGYGLIGASFLVYTGIAVGQWITNLKKSAVNAPQVRGGLIMALSYKMLKIKQEKSIESKVLTMMVGDIQRITAALRFAQEIWIAPIEAAISTWLLWRQVGPSSLTVLGIVLICTVASTFIGKHSATHQRVWLAATERRIQATKHMLSSLKAIKMTGADTRAAAVIKKFRSLELESSKVFRRLLVGGLFSSFATLTLSPVVVFGAYIGATASQNRDLDSSRLFSSLILINLVANPLVFLLQTFTQIGAAVGCCARIQEFLQTEELSNAKGETHRILDNDNSKHQSSPRTTEVEGKNDSESPLGESVVRITDGCFGWDNEVLVKDVNLSVSKGEHVVITGAVGSGKSLLLQAIIGETQAISGGIRIVDDRIAYCGQTPWLENNTARENAVRGAPDDETWQERVIDACALQELFAAKTPDETIGSNGAKISGGERQRLALARAVALRPSLILIDDVLSAVDRTTKTRILENLFGTKGLLTEQGTAVIQVTQDYQSAQFADRVLRIENRNLVPYSFPGPDHKGGQLPDSAVEAEIPEPPANSLGPSEKAKKKAKPSQITDRQVYRTYFGSIGQTHLAIFFAFGVAFAFTLRFPSVWIQWWTADEARPLSREHPTGYWIGLYALLSALPLVTVAFWAG</sequence>
<dbReference type="Proteomes" id="UP001143856">
    <property type="component" value="Unassembled WGS sequence"/>
</dbReference>
<keyword evidence="2" id="KW-1185">Reference proteome</keyword>
<organism evidence="1 2">
    <name type="scientific">Xylaria curta</name>
    <dbReference type="NCBI Taxonomy" id="42375"/>
    <lineage>
        <taxon>Eukaryota</taxon>
        <taxon>Fungi</taxon>
        <taxon>Dikarya</taxon>
        <taxon>Ascomycota</taxon>
        <taxon>Pezizomycotina</taxon>
        <taxon>Sordariomycetes</taxon>
        <taxon>Xylariomycetidae</taxon>
        <taxon>Xylariales</taxon>
        <taxon>Xylariaceae</taxon>
        <taxon>Xylaria</taxon>
    </lineage>
</organism>
<evidence type="ECO:0000313" key="2">
    <source>
        <dbReference type="Proteomes" id="UP001143856"/>
    </source>
</evidence>